<reference evidence="1 2" key="1">
    <citation type="submission" date="2018-06" db="EMBL/GenBank/DDBJ databases">
        <authorList>
            <consortium name="Pathogen Informatics"/>
            <person name="Doyle S."/>
        </authorList>
    </citation>
    <scope>NUCLEOTIDE SEQUENCE [LARGE SCALE GENOMIC DNA]</scope>
    <source>
        <strain evidence="1 2">NCTC13465</strain>
    </source>
</reference>
<accession>A0A2X3EK60</accession>
<dbReference type="AlphaFoldDB" id="A0A2X3EK60"/>
<name>A0A2X3EK60_KLEPN</name>
<sequence length="37" mass="4349">MPSAARVYKQRRTAAREICVFWLSWEMVQPLALGVKR</sequence>
<dbReference type="Proteomes" id="UP000251721">
    <property type="component" value="Unassembled WGS sequence"/>
</dbReference>
<proteinExistence type="predicted"/>
<dbReference type="EMBL" id="UAWQ01000011">
    <property type="protein sequence ID" value="SQC43098.1"/>
    <property type="molecule type" value="Genomic_DNA"/>
</dbReference>
<organism evidence="1 2">
    <name type="scientific">Klebsiella pneumoniae</name>
    <dbReference type="NCBI Taxonomy" id="573"/>
    <lineage>
        <taxon>Bacteria</taxon>
        <taxon>Pseudomonadati</taxon>
        <taxon>Pseudomonadota</taxon>
        <taxon>Gammaproteobacteria</taxon>
        <taxon>Enterobacterales</taxon>
        <taxon>Enterobacteriaceae</taxon>
        <taxon>Klebsiella/Raoultella group</taxon>
        <taxon>Klebsiella</taxon>
        <taxon>Klebsiella pneumoniae complex</taxon>
    </lineage>
</organism>
<evidence type="ECO:0000313" key="2">
    <source>
        <dbReference type="Proteomes" id="UP000251721"/>
    </source>
</evidence>
<gene>
    <name evidence="1" type="ORF">NCTC13465_01575</name>
</gene>
<evidence type="ECO:0000313" key="1">
    <source>
        <dbReference type="EMBL" id="SQC43098.1"/>
    </source>
</evidence>
<protein>
    <submittedName>
        <fullName evidence="1">Uncharacterized protein</fullName>
    </submittedName>
</protein>